<comment type="caution">
    <text evidence="1">The sequence shown here is derived from an EMBL/GenBank/DDBJ whole genome shotgun (WGS) entry which is preliminary data.</text>
</comment>
<dbReference type="EMBL" id="BGPR01000002">
    <property type="protein sequence ID" value="GBL73059.1"/>
    <property type="molecule type" value="Genomic_DNA"/>
</dbReference>
<evidence type="ECO:0000313" key="2">
    <source>
        <dbReference type="Proteomes" id="UP000499080"/>
    </source>
</evidence>
<dbReference type="OrthoDB" id="6131287at2759"/>
<reference evidence="1 2" key="1">
    <citation type="journal article" date="2019" name="Sci. Rep.">
        <title>Orb-weaving spider Araneus ventricosus genome elucidates the spidroin gene catalogue.</title>
        <authorList>
            <person name="Kono N."/>
            <person name="Nakamura H."/>
            <person name="Ohtoshi R."/>
            <person name="Moran D.A.P."/>
            <person name="Shinohara A."/>
            <person name="Yoshida Y."/>
            <person name="Fujiwara M."/>
            <person name="Mori M."/>
            <person name="Tomita M."/>
            <person name="Arakawa K."/>
        </authorList>
    </citation>
    <scope>NUCLEOTIDE SEQUENCE [LARGE SCALE GENOMIC DNA]</scope>
</reference>
<dbReference type="PANTHER" id="PTHR45913">
    <property type="entry name" value="EPM2A-INTERACTING PROTEIN 1"/>
    <property type="match status" value="1"/>
</dbReference>
<dbReference type="PANTHER" id="PTHR45913:SF10">
    <property type="entry name" value="DUF4371 DOMAIN-CONTAINING PROTEIN"/>
    <property type="match status" value="1"/>
</dbReference>
<protein>
    <submittedName>
        <fullName evidence="1">General transcription factor II-I repeat domain-containing protein 2A</fullName>
    </submittedName>
</protein>
<sequence length="1075" mass="122938">MSSNVTHMQVEDIRLASALSLAIDESCDIKDTAQVTLFVSYMSSQGPKEELLGLLPLSWQTRGEDIANAVQKCLEDNGIDINKIVSIATDGARSMTGIHRGVTSIFQKKINQEILTFHCLFHQEALCAQTFPAEIVEVMNLVIKIINSILAKALYYRQFKDFLEEIDSQFSHLLLHNKVRWLSRGNVLQRFAFCLSEIKTFFNEKSIDHPESEEDKWLQKFIFMVDTTMKLNELNLKLQGKGNPAYALLEEVVCFEKKLLIFVEDMESVNPLNTNTNEINIEPFGIDAGSLQMQLLDLKTKDLWSGKFTELKSKLEELEVQKCMHIAQHKWTALKEIPRVEALIFGAWNSLPECYSERLFINRMATIVFDSPKLRDIDKNEKNKFRCDWLEKKINLKLGEKETDISVGESIKKVDVSGKVLCILCNDFIYYGKRGFRSISDHIKTKKHMDMVFTKNANYSLPSNFFPSRSSSSAAATTDLTPVERNVPLCDRISNAEALILGVIAEHNLPFSMAPVLVNVSKALAEDKKALNHLSLSRNCASYKMKFGVAKTFLQDTLKNLQTIKFSLNLDEATSNNNMRVISVLASYFSPSVNRVVVEHLVSLNVVTVSSENIFKEISKFFESNKIPWENLVSILMDSCRVMRGTKSGVETRIRNEKAPHLLDIDGDSCHHIHNATKKFCSPFDCLLENLMRDIFYDTKWSADIRNWLIDICSLLNVKYVSPVNVISHRWLSCYDGALSLLHMIEPLTFLYYAFLSNSDKTVYFSIICSIYRQRNIDSGGRAKIKEILKKLSSKNITEDGKRRKDRITQKLFYCRRETLMNLHFYVAALPLLKKYVCMFQAKQPLIHKLFEEQRQLFVDFLSCFMKQELLQGKSSKELLSIDVMNDMNHIGLSKMFIGAGTQSIILNGPNDSIKEEFLFKVKKAYANCAHYLQKKLPLASPLLKCISSIDPVTRGKDVTLKRLQKLPSFITNVLTNPEDKEAYALEIHQYQVDLKLPSPFDDSGKLIPIDIWWSKLFTMEKYTSLSKMVKAVISCFHGPQVEGTFNIMSDLIDLKDQEECISKLILQFRVLNTR</sequence>
<keyword evidence="2" id="KW-1185">Reference proteome</keyword>
<dbReference type="Proteomes" id="UP000499080">
    <property type="component" value="Unassembled WGS sequence"/>
</dbReference>
<dbReference type="AlphaFoldDB" id="A0A4Y2A107"/>
<dbReference type="SUPFAM" id="SSF53098">
    <property type="entry name" value="Ribonuclease H-like"/>
    <property type="match status" value="2"/>
</dbReference>
<proteinExistence type="predicted"/>
<evidence type="ECO:0000313" key="1">
    <source>
        <dbReference type="EMBL" id="GBL73059.1"/>
    </source>
</evidence>
<accession>A0A4Y2A107</accession>
<name>A0A4Y2A107_ARAVE</name>
<gene>
    <name evidence="1" type="primary">GTF2IRD2_120</name>
    <name evidence="1" type="ORF">AVEN_128219_1</name>
</gene>
<dbReference type="InterPro" id="IPR012337">
    <property type="entry name" value="RNaseH-like_sf"/>
</dbReference>
<organism evidence="1 2">
    <name type="scientific">Araneus ventricosus</name>
    <name type="common">Orbweaver spider</name>
    <name type="synonym">Epeira ventricosa</name>
    <dbReference type="NCBI Taxonomy" id="182803"/>
    <lineage>
        <taxon>Eukaryota</taxon>
        <taxon>Metazoa</taxon>
        <taxon>Ecdysozoa</taxon>
        <taxon>Arthropoda</taxon>
        <taxon>Chelicerata</taxon>
        <taxon>Arachnida</taxon>
        <taxon>Araneae</taxon>
        <taxon>Araneomorphae</taxon>
        <taxon>Entelegynae</taxon>
        <taxon>Araneoidea</taxon>
        <taxon>Araneidae</taxon>
        <taxon>Araneus</taxon>
    </lineage>
</organism>